<evidence type="ECO:0000313" key="3">
    <source>
        <dbReference type="Proteomes" id="UP001501274"/>
    </source>
</evidence>
<feature type="region of interest" description="Disordered" evidence="1">
    <location>
        <begin position="34"/>
        <end position="53"/>
    </location>
</feature>
<feature type="compositionally biased region" description="Low complexity" evidence="1">
    <location>
        <begin position="141"/>
        <end position="152"/>
    </location>
</feature>
<evidence type="ECO:0000313" key="2">
    <source>
        <dbReference type="EMBL" id="KAL0518014.1"/>
    </source>
</evidence>
<organism evidence="2 3">
    <name type="scientific">Leishmania naiffi</name>
    <dbReference type="NCBI Taxonomy" id="5678"/>
    <lineage>
        <taxon>Eukaryota</taxon>
        <taxon>Discoba</taxon>
        <taxon>Euglenozoa</taxon>
        <taxon>Kinetoplastea</taxon>
        <taxon>Metakinetoplastina</taxon>
        <taxon>Trypanosomatida</taxon>
        <taxon>Trypanosomatidae</taxon>
        <taxon>Leishmaniinae</taxon>
        <taxon>Leishmania</taxon>
        <taxon>Leishmania naiffi species complex</taxon>
    </lineage>
</organism>
<comment type="caution">
    <text evidence="2">The sequence shown here is derived from an EMBL/GenBank/DDBJ whole genome shotgun (WGS) entry which is preliminary data.</text>
</comment>
<feature type="compositionally biased region" description="Polar residues" evidence="1">
    <location>
        <begin position="281"/>
        <end position="290"/>
    </location>
</feature>
<feature type="compositionally biased region" description="Polar residues" evidence="1">
    <location>
        <begin position="155"/>
        <end position="179"/>
    </location>
</feature>
<dbReference type="AlphaFoldDB" id="A0AAW3BAX3"/>
<reference evidence="2 3" key="1">
    <citation type="submission" date="2024-02" db="EMBL/GenBank/DDBJ databases">
        <title>FIRST GENOME SEQUENCES OF Leishmania (Viannia) shawi, Leishmania (Viannia) lindenbergi AND Leishmania (Viannia) utingensis.</title>
        <authorList>
            <person name="Resadore F."/>
            <person name="Custodio M.G.F."/>
            <person name="Boite M.C."/>
            <person name="Cupolillo E."/>
            <person name="Ferreira G.E.M."/>
        </authorList>
    </citation>
    <scope>NUCLEOTIDE SEQUENCE [LARGE SCALE GENOMIC DNA]</scope>
    <source>
        <strain evidence="2 3">MDAS/BR/1979/M5533</strain>
    </source>
</reference>
<name>A0AAW3BAX3_9TRYP</name>
<protein>
    <recommendedName>
        <fullName evidence="4">Proteophosphoglycan ppg4</fullName>
    </recommendedName>
</protein>
<feature type="compositionally biased region" description="Polar residues" evidence="1">
    <location>
        <begin position="511"/>
        <end position="546"/>
    </location>
</feature>
<gene>
    <name evidence="2" type="ORF">Q4I28_007669</name>
</gene>
<feature type="compositionally biased region" description="Polar residues" evidence="1">
    <location>
        <begin position="300"/>
        <end position="309"/>
    </location>
</feature>
<accession>A0AAW3BAX3</accession>
<feature type="region of interest" description="Disordered" evidence="1">
    <location>
        <begin position="281"/>
        <end position="311"/>
    </location>
</feature>
<feature type="region of interest" description="Disordered" evidence="1">
    <location>
        <begin position="493"/>
        <end position="602"/>
    </location>
</feature>
<feature type="compositionally biased region" description="Polar residues" evidence="1">
    <location>
        <begin position="205"/>
        <end position="214"/>
    </location>
</feature>
<feature type="region of interest" description="Disordered" evidence="1">
    <location>
        <begin position="137"/>
        <end position="219"/>
    </location>
</feature>
<feature type="compositionally biased region" description="Basic and acidic residues" evidence="1">
    <location>
        <begin position="556"/>
        <end position="573"/>
    </location>
</feature>
<evidence type="ECO:0000256" key="1">
    <source>
        <dbReference type="SAM" id="MobiDB-lite"/>
    </source>
</evidence>
<dbReference type="EMBL" id="JBAMZN010000036">
    <property type="protein sequence ID" value="KAL0518014.1"/>
    <property type="molecule type" value="Genomic_DNA"/>
</dbReference>
<keyword evidence="3" id="KW-1185">Reference proteome</keyword>
<feature type="compositionally biased region" description="Polar residues" evidence="1">
    <location>
        <begin position="377"/>
        <end position="392"/>
    </location>
</feature>
<sequence>MTDFPEWSAGEIVEDDVGEYLDARSARAAKLAPKVRREGRIPPKKDPKLSPSPKLFIGFVPLPECESVDDDLVEKSLDGSPTGLCRGKRQLPKASPLCQALAQPKGPSTAAKVSETALAQLSTPPLATRCRPCVASTTDVSATRRGSTAAAAPQQLLSNVTASRGSRRPNATPQNTDPTPLSPSVLRSVASVKSSKTTLPPPAGRQNTAGQPSAPNKRILRVSSPGVSVSSFDSSTTLECDDSISAVAPPLSAPAEMSLPALRNQAVRARHDSLRMPFSTETPASLQAKTPSHAPLRTRASGTRGSTPAKTDRVVACSSAAPASSHIVNPHPSLWEPASGTCNARVSKVAPTVAAPASAGPMRSSAVAVSGHRAVPLSSTERSTPLQRSTSKLKSEPGASGDDYAYGGYLAFGRTVDYQSKDTFAGSQTCIVVSSVASSTDYSVLPVVYDSNARGVGKTGPFIALPHISSARASTIAELRNLTACTPAVPAASGQRLTTIAPGSSKHSRPSRNSLPTSAMASRTQSFSQKAPATKPATINSKTSLTAPALVASSNKDSKVKEEVHANNLKDNRGPLNADKHRKSVPNKGRSLRRRGTDFEEV</sequence>
<dbReference type="Proteomes" id="UP001501274">
    <property type="component" value="Unassembled WGS sequence"/>
</dbReference>
<evidence type="ECO:0008006" key="4">
    <source>
        <dbReference type="Google" id="ProtNLM"/>
    </source>
</evidence>
<feature type="region of interest" description="Disordered" evidence="1">
    <location>
        <begin position="371"/>
        <end position="399"/>
    </location>
</feature>
<feature type="compositionally biased region" description="Basic residues" evidence="1">
    <location>
        <begin position="580"/>
        <end position="594"/>
    </location>
</feature>
<proteinExistence type="predicted"/>
<feature type="compositionally biased region" description="Basic and acidic residues" evidence="1">
    <location>
        <begin position="35"/>
        <end position="48"/>
    </location>
</feature>